<dbReference type="GO" id="GO:0016538">
    <property type="term" value="F:cyclin-dependent protein serine/threonine kinase regulator activity"/>
    <property type="evidence" value="ECO:0007669"/>
    <property type="project" value="InterPro"/>
</dbReference>
<dbReference type="Gene3D" id="1.10.472.10">
    <property type="entry name" value="Cyclin-like"/>
    <property type="match status" value="1"/>
</dbReference>
<feature type="domain" description="Cyclin N-terminal" evidence="3">
    <location>
        <begin position="21"/>
        <end position="87"/>
    </location>
</feature>
<dbReference type="PANTHER" id="PTHR10026">
    <property type="entry name" value="CYCLIN"/>
    <property type="match status" value="1"/>
</dbReference>
<evidence type="ECO:0000256" key="2">
    <source>
        <dbReference type="ARBA" id="ARBA00023306"/>
    </source>
</evidence>
<evidence type="ECO:0000259" key="3">
    <source>
        <dbReference type="Pfam" id="PF00134"/>
    </source>
</evidence>
<evidence type="ECO:0000313" key="5">
    <source>
        <dbReference type="Proteomes" id="UP001157418"/>
    </source>
</evidence>
<evidence type="ECO:0000313" key="4">
    <source>
        <dbReference type="EMBL" id="CAH1415068.1"/>
    </source>
</evidence>
<gene>
    <name evidence="4" type="ORF">LVIROSA_LOCUS2939</name>
</gene>
<accession>A0AAU9LRL5</accession>
<keyword evidence="1" id="KW-0132">Cell division</keyword>
<keyword evidence="2" id="KW-0131">Cell cycle</keyword>
<protein>
    <recommendedName>
        <fullName evidence="3">Cyclin N-terminal domain-containing protein</fullName>
    </recommendedName>
</protein>
<dbReference type="Pfam" id="PF00134">
    <property type="entry name" value="Cyclin_N"/>
    <property type="match status" value="1"/>
</dbReference>
<dbReference type="SUPFAM" id="SSF47954">
    <property type="entry name" value="Cyclin-like"/>
    <property type="match status" value="1"/>
</dbReference>
<dbReference type="EMBL" id="CAKMRJ010000001">
    <property type="protein sequence ID" value="CAH1415068.1"/>
    <property type="molecule type" value="Genomic_DNA"/>
</dbReference>
<dbReference type="InterPro" id="IPR043198">
    <property type="entry name" value="Cyclin/Ssn8"/>
</dbReference>
<evidence type="ECO:0000256" key="1">
    <source>
        <dbReference type="ARBA" id="ARBA00022618"/>
    </source>
</evidence>
<comment type="caution">
    <text evidence="4">The sequence shown here is derived from an EMBL/GenBank/DDBJ whole genome shotgun (WGS) entry which is preliminary data.</text>
</comment>
<sequence>MSRDPIERFSPSRKDGIDALQETHLRYCYCAFLQNLGIRLDLPQTTIGIAMVLCHRFFCIELIATAALFLAAKAEETPCPLNDVLRVSSEIFH</sequence>
<dbReference type="Proteomes" id="UP001157418">
    <property type="component" value="Unassembled WGS sequence"/>
</dbReference>
<dbReference type="GO" id="GO:0006357">
    <property type="term" value="P:regulation of transcription by RNA polymerase II"/>
    <property type="evidence" value="ECO:0007669"/>
    <property type="project" value="InterPro"/>
</dbReference>
<dbReference type="AlphaFoldDB" id="A0AAU9LRL5"/>
<reference evidence="4 5" key="1">
    <citation type="submission" date="2022-01" db="EMBL/GenBank/DDBJ databases">
        <authorList>
            <person name="Xiong W."/>
            <person name="Schranz E."/>
        </authorList>
    </citation>
    <scope>NUCLEOTIDE SEQUENCE [LARGE SCALE GENOMIC DNA]</scope>
</reference>
<proteinExistence type="predicted"/>
<organism evidence="4 5">
    <name type="scientific">Lactuca virosa</name>
    <dbReference type="NCBI Taxonomy" id="75947"/>
    <lineage>
        <taxon>Eukaryota</taxon>
        <taxon>Viridiplantae</taxon>
        <taxon>Streptophyta</taxon>
        <taxon>Embryophyta</taxon>
        <taxon>Tracheophyta</taxon>
        <taxon>Spermatophyta</taxon>
        <taxon>Magnoliopsida</taxon>
        <taxon>eudicotyledons</taxon>
        <taxon>Gunneridae</taxon>
        <taxon>Pentapetalae</taxon>
        <taxon>asterids</taxon>
        <taxon>campanulids</taxon>
        <taxon>Asterales</taxon>
        <taxon>Asteraceae</taxon>
        <taxon>Cichorioideae</taxon>
        <taxon>Cichorieae</taxon>
        <taxon>Lactucinae</taxon>
        <taxon>Lactuca</taxon>
    </lineage>
</organism>
<dbReference type="InterPro" id="IPR036915">
    <property type="entry name" value="Cyclin-like_sf"/>
</dbReference>
<keyword evidence="5" id="KW-1185">Reference proteome</keyword>
<name>A0AAU9LRL5_9ASTR</name>
<dbReference type="GO" id="GO:0051301">
    <property type="term" value="P:cell division"/>
    <property type="evidence" value="ECO:0007669"/>
    <property type="project" value="UniProtKB-KW"/>
</dbReference>
<dbReference type="InterPro" id="IPR006671">
    <property type="entry name" value="Cyclin_N"/>
</dbReference>